<comment type="function">
    <text evidence="8">Ferredoxins are iron-sulfur proteins that transfer electrons in a wide variety of metabolic reactions.</text>
</comment>
<dbReference type="AlphaFoldDB" id="A0A5N8WBI0"/>
<keyword evidence="2 8" id="KW-0813">Transport</keyword>
<dbReference type="InterPro" id="IPR017896">
    <property type="entry name" value="4Fe4S_Fe-S-bd"/>
</dbReference>
<dbReference type="EMBL" id="VJZE01000258">
    <property type="protein sequence ID" value="MPY43788.1"/>
    <property type="molecule type" value="Genomic_DNA"/>
</dbReference>
<reference evidence="10 11" key="1">
    <citation type="submission" date="2019-07" db="EMBL/GenBank/DDBJ databases">
        <title>New species of Amycolatopsis and Streptomyces.</title>
        <authorList>
            <person name="Duangmal K."/>
            <person name="Teo W.F.A."/>
            <person name="Lipun K."/>
        </authorList>
    </citation>
    <scope>NUCLEOTIDE SEQUENCE [LARGE SCALE GENOMIC DNA]</scope>
    <source>
        <strain evidence="10 11">TISTR 2346</strain>
    </source>
</reference>
<evidence type="ECO:0000256" key="1">
    <source>
        <dbReference type="ARBA" id="ARBA00001927"/>
    </source>
</evidence>
<dbReference type="PROSITE" id="PS51379">
    <property type="entry name" value="4FE4S_FER_2"/>
    <property type="match status" value="1"/>
</dbReference>
<dbReference type="RefSeq" id="WP_152788739.1">
    <property type="nucleotide sequence ID" value="NZ_BAABEQ010000097.1"/>
</dbReference>
<evidence type="ECO:0000259" key="9">
    <source>
        <dbReference type="PROSITE" id="PS51379"/>
    </source>
</evidence>
<keyword evidence="6 8" id="KW-0411">Iron-sulfur</keyword>
<keyword evidence="11" id="KW-1185">Reference proteome</keyword>
<accession>A0A5N8WBI0</accession>
<evidence type="ECO:0000256" key="4">
    <source>
        <dbReference type="ARBA" id="ARBA00022982"/>
    </source>
</evidence>
<evidence type="ECO:0000256" key="3">
    <source>
        <dbReference type="ARBA" id="ARBA00022723"/>
    </source>
</evidence>
<evidence type="ECO:0000256" key="5">
    <source>
        <dbReference type="ARBA" id="ARBA00023004"/>
    </source>
</evidence>
<keyword evidence="7" id="KW-0003">3Fe-4S</keyword>
<dbReference type="Pfam" id="PF13370">
    <property type="entry name" value="Fer4_13"/>
    <property type="match status" value="1"/>
</dbReference>
<dbReference type="InterPro" id="IPR001080">
    <property type="entry name" value="3Fe4S_ferredoxin"/>
</dbReference>
<organism evidence="10 11">
    <name type="scientific">Streptomyces phyllanthi</name>
    <dbReference type="NCBI Taxonomy" id="1803180"/>
    <lineage>
        <taxon>Bacteria</taxon>
        <taxon>Bacillati</taxon>
        <taxon>Actinomycetota</taxon>
        <taxon>Actinomycetes</taxon>
        <taxon>Kitasatosporales</taxon>
        <taxon>Streptomycetaceae</taxon>
        <taxon>Streptomyces</taxon>
    </lineage>
</organism>
<protein>
    <recommendedName>
        <fullName evidence="8">Ferredoxin</fullName>
    </recommendedName>
</protein>
<dbReference type="GO" id="GO:0009055">
    <property type="term" value="F:electron transfer activity"/>
    <property type="evidence" value="ECO:0007669"/>
    <property type="project" value="UniProtKB-UniRule"/>
</dbReference>
<evidence type="ECO:0000256" key="2">
    <source>
        <dbReference type="ARBA" id="ARBA00022448"/>
    </source>
</evidence>
<dbReference type="PANTHER" id="PTHR36923">
    <property type="entry name" value="FERREDOXIN"/>
    <property type="match status" value="1"/>
</dbReference>
<dbReference type="Gene3D" id="3.30.70.20">
    <property type="match status" value="1"/>
</dbReference>
<dbReference type="Proteomes" id="UP000326979">
    <property type="component" value="Unassembled WGS sequence"/>
</dbReference>
<dbReference type="GO" id="GO:0005506">
    <property type="term" value="F:iron ion binding"/>
    <property type="evidence" value="ECO:0007669"/>
    <property type="project" value="UniProtKB-UniRule"/>
</dbReference>
<evidence type="ECO:0000256" key="8">
    <source>
        <dbReference type="RuleBase" id="RU368020"/>
    </source>
</evidence>
<sequence length="64" mass="6795">MRIDVDTDRCCSSGLCVMTAPDVFDQSEDDGTVLLLDAAPPTEFHADVRLAAQACPGCAITVHE</sequence>
<dbReference type="SUPFAM" id="SSF54862">
    <property type="entry name" value="4Fe-4S ferredoxins"/>
    <property type="match status" value="1"/>
</dbReference>
<name>A0A5N8WBI0_9ACTN</name>
<keyword evidence="3 8" id="KW-0479">Metal-binding</keyword>
<keyword evidence="5 8" id="KW-0408">Iron</keyword>
<dbReference type="OrthoDB" id="9803319at2"/>
<evidence type="ECO:0000313" key="11">
    <source>
        <dbReference type="Proteomes" id="UP000326979"/>
    </source>
</evidence>
<dbReference type="PANTHER" id="PTHR36923:SF3">
    <property type="entry name" value="FERREDOXIN"/>
    <property type="match status" value="1"/>
</dbReference>
<evidence type="ECO:0000256" key="7">
    <source>
        <dbReference type="ARBA" id="ARBA00023291"/>
    </source>
</evidence>
<comment type="caution">
    <text evidence="10">The sequence shown here is derived from an EMBL/GenBank/DDBJ whole genome shotgun (WGS) entry which is preliminary data.</text>
</comment>
<dbReference type="PRINTS" id="PR00352">
    <property type="entry name" value="3FE4SFRDOXIN"/>
</dbReference>
<comment type="cofactor">
    <cofactor evidence="1">
        <name>[3Fe-4S] cluster</name>
        <dbReference type="ChEBI" id="CHEBI:21137"/>
    </cofactor>
</comment>
<dbReference type="InterPro" id="IPR051269">
    <property type="entry name" value="Fe-S_cluster_ET"/>
</dbReference>
<evidence type="ECO:0000313" key="10">
    <source>
        <dbReference type="EMBL" id="MPY43788.1"/>
    </source>
</evidence>
<keyword evidence="4 8" id="KW-0249">Electron transport</keyword>
<proteinExistence type="predicted"/>
<feature type="domain" description="4Fe-4S ferredoxin-type" evidence="9">
    <location>
        <begin position="1"/>
        <end position="29"/>
    </location>
</feature>
<evidence type="ECO:0000256" key="6">
    <source>
        <dbReference type="ARBA" id="ARBA00023014"/>
    </source>
</evidence>
<gene>
    <name evidence="10" type="ORF">FNH04_28990</name>
</gene>
<dbReference type="GO" id="GO:0051538">
    <property type="term" value="F:3 iron, 4 sulfur cluster binding"/>
    <property type="evidence" value="ECO:0007669"/>
    <property type="project" value="UniProtKB-KW"/>
</dbReference>